<dbReference type="PaxDb" id="3880-AES67419"/>
<reference evidence="6" key="4">
    <citation type="journal article" date="2018" name="Nat. Plants">
        <title>Whole-genome landscape of Medicago truncatula symbiotic genes.</title>
        <authorList>
            <person name="Pecrix Y."/>
            <person name="Gamas P."/>
            <person name="Carrere S."/>
        </authorList>
    </citation>
    <scope>NUCLEOTIDE SEQUENCE</scope>
    <source>
        <tissue evidence="6">Leaves</tissue>
    </source>
</reference>
<keyword evidence="8" id="KW-1185">Reference proteome</keyword>
<keyword evidence="1" id="KW-0646">Protease inhibitor</keyword>
<dbReference type="HOGENOM" id="CLU_589725_0_0_1"/>
<evidence type="ECO:0000256" key="3">
    <source>
        <dbReference type="SAM" id="MobiDB-lite"/>
    </source>
</evidence>
<dbReference type="EnsemblPlants" id="AES67419">
    <property type="protein sequence ID" value="AES67419"/>
    <property type="gene ID" value="MTR_2g093430"/>
</dbReference>
<dbReference type="InterPro" id="IPR006462">
    <property type="entry name" value="MS5"/>
</dbReference>
<evidence type="ECO:0000256" key="2">
    <source>
        <dbReference type="ARBA" id="ARBA00022704"/>
    </source>
</evidence>
<evidence type="ECO:0000313" key="6">
    <source>
        <dbReference type="EMBL" id="RHN75890.1"/>
    </source>
</evidence>
<keyword evidence="2" id="KW-0789">Thiol protease inhibitor</keyword>
<dbReference type="SUPFAM" id="SSF54403">
    <property type="entry name" value="Cystatin/monellin"/>
    <property type="match status" value="1"/>
</dbReference>
<organism evidence="5 8">
    <name type="scientific">Medicago truncatula</name>
    <name type="common">Barrel medic</name>
    <name type="synonym">Medicago tribuloides</name>
    <dbReference type="NCBI Taxonomy" id="3880"/>
    <lineage>
        <taxon>Eukaryota</taxon>
        <taxon>Viridiplantae</taxon>
        <taxon>Streptophyta</taxon>
        <taxon>Embryophyta</taxon>
        <taxon>Tracheophyta</taxon>
        <taxon>Spermatophyta</taxon>
        <taxon>Magnoliopsida</taxon>
        <taxon>eudicotyledons</taxon>
        <taxon>Gunneridae</taxon>
        <taxon>Pentapetalae</taxon>
        <taxon>rosids</taxon>
        <taxon>fabids</taxon>
        <taxon>Fabales</taxon>
        <taxon>Fabaceae</taxon>
        <taxon>Papilionoideae</taxon>
        <taxon>50 kb inversion clade</taxon>
        <taxon>NPAAA clade</taxon>
        <taxon>Hologalegina</taxon>
        <taxon>IRL clade</taxon>
        <taxon>Trifolieae</taxon>
        <taxon>Medicago</taxon>
    </lineage>
</organism>
<dbReference type="InterPro" id="IPR046350">
    <property type="entry name" value="Cystatin_sf"/>
</dbReference>
<evidence type="ECO:0000256" key="1">
    <source>
        <dbReference type="ARBA" id="ARBA00022690"/>
    </source>
</evidence>
<evidence type="ECO:0000259" key="4">
    <source>
        <dbReference type="Pfam" id="PF00031"/>
    </source>
</evidence>
<dbReference type="PANTHER" id="PTHR31260:SF28">
    <property type="entry name" value="CYSTATIN DOMAIN PROTEIN"/>
    <property type="match status" value="1"/>
</dbReference>
<feature type="compositionally biased region" description="Basic residues" evidence="3">
    <location>
        <begin position="60"/>
        <end position="70"/>
    </location>
</feature>
<evidence type="ECO:0000313" key="8">
    <source>
        <dbReference type="Proteomes" id="UP000002051"/>
    </source>
</evidence>
<dbReference type="InterPro" id="IPR000010">
    <property type="entry name" value="Cystatin_dom"/>
</dbReference>
<feature type="region of interest" description="Disordered" evidence="3">
    <location>
        <begin position="1"/>
        <end position="24"/>
    </location>
</feature>
<dbReference type="KEGG" id="mtr:11419096"/>
<dbReference type="Proteomes" id="UP000265566">
    <property type="component" value="Chromosome 2"/>
</dbReference>
<dbReference type="GO" id="GO:0004869">
    <property type="term" value="F:cysteine-type endopeptidase inhibitor activity"/>
    <property type="evidence" value="ECO:0007669"/>
    <property type="project" value="UniProtKB-KW"/>
</dbReference>
<dbReference type="AlphaFoldDB" id="G7IKP2"/>
<proteinExistence type="predicted"/>
<dbReference type="EMBL" id="CM001218">
    <property type="protein sequence ID" value="AES67419.2"/>
    <property type="molecule type" value="Genomic_DNA"/>
</dbReference>
<dbReference type="EMBL" id="PSQE01000002">
    <property type="protein sequence ID" value="RHN75890.1"/>
    <property type="molecule type" value="Genomic_DNA"/>
</dbReference>
<sequence length="464" mass="53612">MELNKLSDALQKMQHHPSSSSSADLTASEIVSRFRLRLLSLRARRSPPDVRQKMPAAPLKPRRISSRRRSATSQYLLPTDFNEIKDPIEKDRITKCATLAIQDYNSQTQNHYQLVVIDEFISQMVNGFLYIITFQAMNADKEYATFEAYVYSKRDLRLVIDFIKVIQIGIKGTSTWYKGILLQLEDDAPIVMDVKDHKGGVYEEIYSLVKSTQQLRMPDVGTLVIKKDVKVMELNKPSVALQKMQHHPSSSSFADLTDSEIVSRYRLRLSRLGPFARRSPPPDVHQKMPAAPLKPRRRSAIRQSLLPCDFNQIENRIENQIEKDRLIKCVTLAIRDYNSQTRNDYQLVVNDEFISQMVNCFLYRITFQAMNADKEYATFEAHVYGFGKRDYDYLNLRKFFRIRMEGTSTWYNGTLMQLEDGTPSVMDEKDYNRDVYGLVKSAQQLRMPDVGSLVIKQDEGEEAA</sequence>
<reference evidence="5 8" key="2">
    <citation type="journal article" date="2014" name="BMC Genomics">
        <title>An improved genome release (version Mt4.0) for the model legume Medicago truncatula.</title>
        <authorList>
            <person name="Tang H."/>
            <person name="Krishnakumar V."/>
            <person name="Bidwell S."/>
            <person name="Rosen B."/>
            <person name="Chan A."/>
            <person name="Zhou S."/>
            <person name="Gentzbittel L."/>
            <person name="Childs K.L."/>
            <person name="Yandell M."/>
            <person name="Gundlach H."/>
            <person name="Mayer K.F."/>
            <person name="Schwartz D.C."/>
            <person name="Town C.D."/>
        </authorList>
    </citation>
    <scope>GENOME REANNOTATION</scope>
    <source>
        <strain evidence="7 8">cv. Jemalong A17</strain>
    </source>
</reference>
<name>G7IKP2_MEDTR</name>
<reference evidence="5 8" key="1">
    <citation type="journal article" date="2011" name="Nature">
        <title>The Medicago genome provides insight into the evolution of rhizobial symbioses.</title>
        <authorList>
            <person name="Young N.D."/>
            <person name="Debelle F."/>
            <person name="Oldroyd G.E."/>
            <person name="Geurts R."/>
            <person name="Cannon S.B."/>
            <person name="Udvardi M.K."/>
            <person name="Benedito V.A."/>
            <person name="Mayer K.F."/>
            <person name="Gouzy J."/>
            <person name="Schoof H."/>
            <person name="Van de Peer Y."/>
            <person name="Proost S."/>
            <person name="Cook D.R."/>
            <person name="Meyers B.C."/>
            <person name="Spannagl M."/>
            <person name="Cheung F."/>
            <person name="De Mita S."/>
            <person name="Krishnakumar V."/>
            <person name="Gundlach H."/>
            <person name="Zhou S."/>
            <person name="Mudge J."/>
            <person name="Bharti A.K."/>
            <person name="Murray J.D."/>
            <person name="Naoumkina M.A."/>
            <person name="Rosen B."/>
            <person name="Silverstein K.A."/>
            <person name="Tang H."/>
            <person name="Rombauts S."/>
            <person name="Zhao P.X."/>
            <person name="Zhou P."/>
            <person name="Barbe V."/>
            <person name="Bardou P."/>
            <person name="Bechner M."/>
            <person name="Bellec A."/>
            <person name="Berger A."/>
            <person name="Berges H."/>
            <person name="Bidwell S."/>
            <person name="Bisseling T."/>
            <person name="Choisne N."/>
            <person name="Couloux A."/>
            <person name="Denny R."/>
            <person name="Deshpande S."/>
            <person name="Dai X."/>
            <person name="Doyle J.J."/>
            <person name="Dudez A.M."/>
            <person name="Farmer A.D."/>
            <person name="Fouteau S."/>
            <person name="Franken C."/>
            <person name="Gibelin C."/>
            <person name="Gish J."/>
            <person name="Goldstein S."/>
            <person name="Gonzalez A.J."/>
            <person name="Green P.J."/>
            <person name="Hallab A."/>
            <person name="Hartog M."/>
            <person name="Hua A."/>
            <person name="Humphray S.J."/>
            <person name="Jeong D.H."/>
            <person name="Jing Y."/>
            <person name="Jocker A."/>
            <person name="Kenton S.M."/>
            <person name="Kim D.J."/>
            <person name="Klee K."/>
            <person name="Lai H."/>
            <person name="Lang C."/>
            <person name="Lin S."/>
            <person name="Macmil S.L."/>
            <person name="Magdelenat G."/>
            <person name="Matthews L."/>
            <person name="McCorrison J."/>
            <person name="Monaghan E.L."/>
            <person name="Mun J.H."/>
            <person name="Najar F.Z."/>
            <person name="Nicholson C."/>
            <person name="Noirot C."/>
            <person name="O'Bleness M."/>
            <person name="Paule C.R."/>
            <person name="Poulain J."/>
            <person name="Prion F."/>
            <person name="Qin B."/>
            <person name="Qu C."/>
            <person name="Retzel E.F."/>
            <person name="Riddle C."/>
            <person name="Sallet E."/>
            <person name="Samain S."/>
            <person name="Samson N."/>
            <person name="Sanders I."/>
            <person name="Saurat O."/>
            <person name="Scarpelli C."/>
            <person name="Schiex T."/>
            <person name="Segurens B."/>
            <person name="Severin A.J."/>
            <person name="Sherrier D.J."/>
            <person name="Shi R."/>
            <person name="Sims S."/>
            <person name="Singer S.R."/>
            <person name="Sinharoy S."/>
            <person name="Sterck L."/>
            <person name="Viollet A."/>
            <person name="Wang B.B."/>
            <person name="Wang K."/>
            <person name="Wang M."/>
            <person name="Wang X."/>
            <person name="Warfsmann J."/>
            <person name="Weissenbach J."/>
            <person name="White D.D."/>
            <person name="White J.D."/>
            <person name="Wiley G.B."/>
            <person name="Wincker P."/>
            <person name="Xing Y."/>
            <person name="Yang L."/>
            <person name="Yao Z."/>
            <person name="Ying F."/>
            <person name="Zhai J."/>
            <person name="Zhou L."/>
            <person name="Zuber A."/>
            <person name="Denarie J."/>
            <person name="Dixon R.A."/>
            <person name="May G.D."/>
            <person name="Schwartz D.C."/>
            <person name="Rogers J."/>
            <person name="Quetier F."/>
            <person name="Town C.D."/>
            <person name="Roe B.A."/>
        </authorList>
    </citation>
    <scope>NUCLEOTIDE SEQUENCE [LARGE SCALE GENOMIC DNA]</scope>
    <source>
        <strain evidence="5">A17</strain>
        <strain evidence="7 8">cv. Jemalong A17</strain>
    </source>
</reference>
<feature type="region of interest" description="Disordered" evidence="3">
    <location>
        <begin position="46"/>
        <end position="70"/>
    </location>
</feature>
<accession>G7IKP2</accession>
<evidence type="ECO:0000313" key="5">
    <source>
        <dbReference type="EMBL" id="AES67419.2"/>
    </source>
</evidence>
<evidence type="ECO:0000313" key="7">
    <source>
        <dbReference type="EnsemblPlants" id="AES67419"/>
    </source>
</evidence>
<dbReference type="PANTHER" id="PTHR31260">
    <property type="entry name" value="CYSTATIN/MONELLIN SUPERFAMILY PROTEIN"/>
    <property type="match status" value="1"/>
</dbReference>
<dbReference type="Gene3D" id="3.10.450.10">
    <property type="match status" value="2"/>
</dbReference>
<protein>
    <submittedName>
        <fullName evidence="5">Cystatin domain protein</fullName>
    </submittedName>
    <submittedName>
        <fullName evidence="6">Putative Cystatin domain-containing protein</fullName>
    </submittedName>
</protein>
<reference evidence="7" key="3">
    <citation type="submission" date="2015-04" db="UniProtKB">
        <authorList>
            <consortium name="EnsemblPlants"/>
        </authorList>
    </citation>
    <scope>IDENTIFICATION</scope>
    <source>
        <strain evidence="7">cv. Jemalong A17</strain>
    </source>
</reference>
<gene>
    <name evidence="7" type="primary">11419096</name>
    <name evidence="5" type="ordered locus">MTR_2g093430</name>
    <name evidence="6" type="ORF">MtrunA17_Chr2g0326101</name>
</gene>
<accession>A0A0C3V7S8</accession>
<dbReference type="Gramene" id="rna12149">
    <property type="protein sequence ID" value="RHN75890.1"/>
    <property type="gene ID" value="gene12149"/>
</dbReference>
<dbReference type="Pfam" id="PF00031">
    <property type="entry name" value="Cystatin"/>
    <property type="match status" value="1"/>
</dbReference>
<feature type="domain" description="Cystatin" evidence="4">
    <location>
        <begin position="89"/>
        <end position="140"/>
    </location>
</feature>
<dbReference type="Proteomes" id="UP000002051">
    <property type="component" value="Chromosome 2"/>
</dbReference>